<gene>
    <name evidence="1" type="ORF">A3Q41_04931</name>
</gene>
<dbReference type="EMBL" id="CP015221">
    <property type="protein sequence ID" value="AMY26186.1"/>
    <property type="molecule type" value="Genomic_DNA"/>
</dbReference>
<geneLocation type="plasmid" evidence="1 2">
    <name>unnamed1</name>
</geneLocation>
<organism evidence="1 2">
    <name type="scientific">Rhodococcoides fascians</name>
    <name type="common">Rhodococcus fascians</name>
    <dbReference type="NCBI Taxonomy" id="1828"/>
    <lineage>
        <taxon>Bacteria</taxon>
        <taxon>Bacillati</taxon>
        <taxon>Actinomycetota</taxon>
        <taxon>Actinomycetes</taxon>
        <taxon>Mycobacteriales</taxon>
        <taxon>Nocardiaceae</taxon>
        <taxon>Rhodococcoides</taxon>
    </lineage>
</organism>
<keyword evidence="2" id="KW-1185">Reference proteome</keyword>
<accession>A0A143QTN7</accession>
<proteinExistence type="predicted"/>
<dbReference type="AlphaFoldDB" id="A0A143QTN7"/>
<dbReference type="PATRIC" id="fig|1653479.3.peg.4995"/>
<dbReference type="KEGG" id="rhs:A3Q41_04931"/>
<keyword evidence="1" id="KW-0614">Plasmid</keyword>
<sequence length="81" mass="8940">MLIERYLGEQQILDEQLAAEYQQLIEQLDASMSDYLGVLDRAFSPDLEVALLGSVELALEFGVAAGEVLDSDAKVLAYFLD</sequence>
<evidence type="ECO:0000313" key="1">
    <source>
        <dbReference type="EMBL" id="AMY26186.1"/>
    </source>
</evidence>
<evidence type="ECO:0000313" key="2">
    <source>
        <dbReference type="Proteomes" id="UP000076038"/>
    </source>
</evidence>
<reference evidence="2" key="2">
    <citation type="submission" date="2016-04" db="EMBL/GenBank/DDBJ databases">
        <title>Complete Genome and Plasmid Sequences for Rhodococcus fascians D188 and Draft Sequences for Rhodococcus spp. Isolates PBTS 1 and PBTS 2.</title>
        <authorList>
            <person name="Stamer R."/>
            <person name="Vereecke D."/>
            <person name="Zhang Y."/>
            <person name="Schilkey F."/>
            <person name="Devitt N."/>
            <person name="Randall J."/>
        </authorList>
    </citation>
    <scope>NUCLEOTIDE SEQUENCE [LARGE SCALE GENOMIC DNA]</scope>
    <source>
        <strain evidence="2">PBTS2</strain>
        <plasmid evidence="2">unnamed1</plasmid>
    </source>
</reference>
<dbReference type="Proteomes" id="UP000076038">
    <property type="component" value="Plasmid unnamed1"/>
</dbReference>
<reference evidence="1 2" key="1">
    <citation type="journal article" date="2016" name="Genome Announc.">
        <title>Complete Genome and Plasmid Sequences for Rhodococcus fascians D188 and Draft Sequences for Rhodococcus Isolates PBTS 1 and PBTS 2.</title>
        <authorList>
            <person name="Stamler R.A."/>
            <person name="Vereecke D."/>
            <person name="Zhang Y."/>
            <person name="Schilkey F."/>
            <person name="Devitt N."/>
            <person name="Randall J.J."/>
        </authorList>
    </citation>
    <scope>NUCLEOTIDE SEQUENCE [LARGE SCALE GENOMIC DNA]</scope>
    <source>
        <strain evidence="1 2">PBTS2</strain>
        <plasmid evidence="1">unnamed1</plasmid>
    </source>
</reference>
<name>A0A143QTN7_RHOFA</name>
<protein>
    <submittedName>
        <fullName evidence="1">Uncharacterized protein</fullName>
    </submittedName>
</protein>